<dbReference type="InParanoid" id="A0A165FZE7"/>
<name>A0A165FZE7_EXIGL</name>
<dbReference type="AlphaFoldDB" id="A0A165FZE7"/>
<proteinExistence type="predicted"/>
<dbReference type="STRING" id="1314781.A0A165FZE7"/>
<dbReference type="InterPro" id="IPR000719">
    <property type="entry name" value="Prot_kinase_dom"/>
</dbReference>
<dbReference type="PANTHER" id="PTHR44167:SF24">
    <property type="entry name" value="SERINE_THREONINE-PROTEIN KINASE CHK2"/>
    <property type="match status" value="1"/>
</dbReference>
<accession>A0A165FZE7</accession>
<dbReference type="PROSITE" id="PS50011">
    <property type="entry name" value="PROTEIN_KINASE_DOM"/>
    <property type="match status" value="1"/>
</dbReference>
<sequence length="397" mass="45193">MSMTTRNPLQDDYVAFPKATRPQVPGQLELWTQATADGVYDLNPVERGWVAIQPWLLTKGYALRPRYVPGWKPRWIGTDIYPGAFEDSVSIYLPNIIDATQLSSGRTVAIKWVPHAENTRSELEIMRFLSSPELKDSDDPRNHCNPVLDTFTHPDNPNGIFIVTPWLAGFVFVPIDSVCEVVDMLSQLLEGLIFMHEHNVAHRDCTGMNIMQDVRTLFPGLRTHPQRPCYSENIQIRYDHIPRSRASVKYYFIDFGISARFEGPGPHLVTGTACRDRTAPELSATVPYDPFKLDVYLLGNHFLKAFLAKFENLEFLRPLLVEMTQKNPSDRPTAQQAYDKLKAIAREPFGLPFRWRIRPREAEGVEYLIEEVGSAIREISAQARTLLFGGSELSFGR</sequence>
<dbReference type="Proteomes" id="UP000077266">
    <property type="component" value="Unassembled WGS sequence"/>
</dbReference>
<evidence type="ECO:0000259" key="1">
    <source>
        <dbReference type="PROSITE" id="PS50011"/>
    </source>
</evidence>
<protein>
    <recommendedName>
        <fullName evidence="1">Protein kinase domain-containing protein</fullName>
    </recommendedName>
</protein>
<dbReference type="GO" id="GO:0005524">
    <property type="term" value="F:ATP binding"/>
    <property type="evidence" value="ECO:0007669"/>
    <property type="project" value="InterPro"/>
</dbReference>
<reference evidence="2 3" key="1">
    <citation type="journal article" date="2016" name="Mol. Biol. Evol.">
        <title>Comparative Genomics of Early-Diverging Mushroom-Forming Fungi Provides Insights into the Origins of Lignocellulose Decay Capabilities.</title>
        <authorList>
            <person name="Nagy L.G."/>
            <person name="Riley R."/>
            <person name="Tritt A."/>
            <person name="Adam C."/>
            <person name="Daum C."/>
            <person name="Floudas D."/>
            <person name="Sun H."/>
            <person name="Yadav J.S."/>
            <person name="Pangilinan J."/>
            <person name="Larsson K.H."/>
            <person name="Matsuura K."/>
            <person name="Barry K."/>
            <person name="Labutti K."/>
            <person name="Kuo R."/>
            <person name="Ohm R.A."/>
            <person name="Bhattacharya S.S."/>
            <person name="Shirouzu T."/>
            <person name="Yoshinaga Y."/>
            <person name="Martin F.M."/>
            <person name="Grigoriev I.V."/>
            <person name="Hibbett D.S."/>
        </authorList>
    </citation>
    <scope>NUCLEOTIDE SEQUENCE [LARGE SCALE GENOMIC DNA]</scope>
    <source>
        <strain evidence="2 3">HHB12029</strain>
    </source>
</reference>
<evidence type="ECO:0000313" key="2">
    <source>
        <dbReference type="EMBL" id="KZV89756.1"/>
    </source>
</evidence>
<dbReference type="OrthoDB" id="5987198at2759"/>
<dbReference type="PANTHER" id="PTHR44167">
    <property type="entry name" value="OVARIAN-SPECIFIC SERINE/THREONINE-PROTEIN KINASE LOK-RELATED"/>
    <property type="match status" value="1"/>
</dbReference>
<dbReference type="InterPro" id="IPR011009">
    <property type="entry name" value="Kinase-like_dom_sf"/>
</dbReference>
<dbReference type="Gene3D" id="1.10.510.10">
    <property type="entry name" value="Transferase(Phosphotransferase) domain 1"/>
    <property type="match status" value="1"/>
</dbReference>
<dbReference type="SUPFAM" id="SSF56112">
    <property type="entry name" value="Protein kinase-like (PK-like)"/>
    <property type="match status" value="1"/>
</dbReference>
<keyword evidence="3" id="KW-1185">Reference proteome</keyword>
<organism evidence="2 3">
    <name type="scientific">Exidia glandulosa HHB12029</name>
    <dbReference type="NCBI Taxonomy" id="1314781"/>
    <lineage>
        <taxon>Eukaryota</taxon>
        <taxon>Fungi</taxon>
        <taxon>Dikarya</taxon>
        <taxon>Basidiomycota</taxon>
        <taxon>Agaricomycotina</taxon>
        <taxon>Agaricomycetes</taxon>
        <taxon>Auriculariales</taxon>
        <taxon>Exidiaceae</taxon>
        <taxon>Exidia</taxon>
    </lineage>
</organism>
<feature type="domain" description="Protein kinase" evidence="1">
    <location>
        <begin position="74"/>
        <end position="350"/>
    </location>
</feature>
<dbReference type="GO" id="GO:0004672">
    <property type="term" value="F:protein kinase activity"/>
    <property type="evidence" value="ECO:0007669"/>
    <property type="project" value="InterPro"/>
</dbReference>
<dbReference type="SMART" id="SM00220">
    <property type="entry name" value="S_TKc"/>
    <property type="match status" value="1"/>
</dbReference>
<dbReference type="EMBL" id="KV426064">
    <property type="protein sequence ID" value="KZV89756.1"/>
    <property type="molecule type" value="Genomic_DNA"/>
</dbReference>
<evidence type="ECO:0000313" key="3">
    <source>
        <dbReference type="Proteomes" id="UP000077266"/>
    </source>
</evidence>
<gene>
    <name evidence="2" type="ORF">EXIGLDRAFT_721074</name>
</gene>